<protein>
    <recommendedName>
        <fullName evidence="1">N-acetyltransferase domain-containing protein</fullName>
    </recommendedName>
</protein>
<dbReference type="PROSITE" id="PS51186">
    <property type="entry name" value="GNAT"/>
    <property type="match status" value="1"/>
</dbReference>
<gene>
    <name evidence="2" type="ORF">Poli38472_005853</name>
</gene>
<dbReference type="GO" id="GO:0006048">
    <property type="term" value="P:UDP-N-acetylglucosamine biosynthetic process"/>
    <property type="evidence" value="ECO:0007669"/>
    <property type="project" value="UniProtKB-UniPathway"/>
</dbReference>
<dbReference type="GO" id="GO:0008080">
    <property type="term" value="F:N-acetyltransferase activity"/>
    <property type="evidence" value="ECO:0007669"/>
    <property type="project" value="TreeGrafter"/>
</dbReference>
<dbReference type="InterPro" id="IPR000182">
    <property type="entry name" value="GNAT_dom"/>
</dbReference>
<comment type="caution">
    <text evidence="2">The sequence shown here is derived from an EMBL/GenBank/DDBJ whole genome shotgun (WGS) entry which is preliminary data.</text>
</comment>
<dbReference type="PANTHER" id="PTHR13355">
    <property type="entry name" value="GLUCOSAMINE 6-PHOSPHATE N-ACETYLTRANSFERASE"/>
    <property type="match status" value="1"/>
</dbReference>
<dbReference type="Proteomes" id="UP000794436">
    <property type="component" value="Unassembled WGS sequence"/>
</dbReference>
<organism evidence="2 3">
    <name type="scientific">Pythium oligandrum</name>
    <name type="common">Mycoparasitic fungus</name>
    <dbReference type="NCBI Taxonomy" id="41045"/>
    <lineage>
        <taxon>Eukaryota</taxon>
        <taxon>Sar</taxon>
        <taxon>Stramenopiles</taxon>
        <taxon>Oomycota</taxon>
        <taxon>Peronosporomycetes</taxon>
        <taxon>Pythiales</taxon>
        <taxon>Pythiaceae</taxon>
        <taxon>Pythium</taxon>
    </lineage>
</organism>
<dbReference type="PANTHER" id="PTHR13355:SF22">
    <property type="entry name" value="SLL0786 PROTEIN"/>
    <property type="match status" value="1"/>
</dbReference>
<evidence type="ECO:0000313" key="3">
    <source>
        <dbReference type="Proteomes" id="UP000794436"/>
    </source>
</evidence>
<evidence type="ECO:0000259" key="1">
    <source>
        <dbReference type="PROSITE" id="PS51186"/>
    </source>
</evidence>
<dbReference type="InterPro" id="IPR016181">
    <property type="entry name" value="Acyl_CoA_acyltransferase"/>
</dbReference>
<feature type="domain" description="N-acetyltransferase" evidence="1">
    <location>
        <begin position="3"/>
        <end position="148"/>
    </location>
</feature>
<name>A0A8K1FLL7_PYTOL</name>
<proteinExistence type="predicted"/>
<evidence type="ECO:0000313" key="2">
    <source>
        <dbReference type="EMBL" id="TMW68385.1"/>
    </source>
</evidence>
<dbReference type="InterPro" id="IPR039143">
    <property type="entry name" value="GNPNAT1-like"/>
</dbReference>
<dbReference type="SUPFAM" id="SSF55729">
    <property type="entry name" value="Acyl-CoA N-acyltransferases (Nat)"/>
    <property type="match status" value="1"/>
</dbReference>
<dbReference type="Pfam" id="PF13673">
    <property type="entry name" value="Acetyltransf_10"/>
    <property type="match status" value="1"/>
</dbReference>
<dbReference type="CDD" id="cd04301">
    <property type="entry name" value="NAT_SF"/>
    <property type="match status" value="1"/>
</dbReference>
<reference evidence="2" key="1">
    <citation type="submission" date="2019-03" db="EMBL/GenBank/DDBJ databases">
        <title>Long read genome sequence of the mycoparasitic Pythium oligandrum ATCC 38472 isolated from sugarbeet rhizosphere.</title>
        <authorList>
            <person name="Gaulin E."/>
        </authorList>
    </citation>
    <scope>NUCLEOTIDE SEQUENCE</scope>
    <source>
        <strain evidence="2">ATCC 38472_TT</strain>
    </source>
</reference>
<sequence>MPLDVTQVSFTEGFETCKALRYQVMIVENGFDPDLDVDADDFKATTRHFLGRDVDTNEFVAVARCCVDATRREGKIGRVAVLAKCQGRGYGAALMQAVEENVKNDCDRLLLGAVMYKVGFYRRLGYERVDETTFFDETEQCWMAKSISHH</sequence>
<dbReference type="EMBL" id="SPLM01000002">
    <property type="protein sequence ID" value="TMW68385.1"/>
    <property type="molecule type" value="Genomic_DNA"/>
</dbReference>
<dbReference type="AlphaFoldDB" id="A0A8K1FLL7"/>
<keyword evidence="3" id="KW-1185">Reference proteome</keyword>
<dbReference type="Gene3D" id="3.40.630.30">
    <property type="match status" value="1"/>
</dbReference>
<accession>A0A8K1FLL7</accession>
<dbReference type="UniPathway" id="UPA00113">
    <property type="reaction ID" value="UER00529"/>
</dbReference>